<proteinExistence type="predicted"/>
<dbReference type="InterPro" id="IPR017850">
    <property type="entry name" value="Alkaline_phosphatase_core_sf"/>
</dbReference>
<dbReference type="EMBL" id="JAJNUD010000016">
    <property type="protein sequence ID" value="MCD5518311.1"/>
    <property type="molecule type" value="Genomic_DNA"/>
</dbReference>
<comment type="caution">
    <text evidence="1">The sequence shown here is derived from an EMBL/GenBank/DDBJ whole genome shotgun (WGS) entry which is preliminary data.</text>
</comment>
<reference evidence="1 2" key="1">
    <citation type="submission" date="2021-12" db="EMBL/GenBank/DDBJ databases">
        <title>Antimicrobial susceptibility of Lactobacillus delbrueckii subsp. lactis obtained from milk products and other habitats.</title>
        <authorList>
            <person name="Shani N."/>
        </authorList>
    </citation>
    <scope>NUCLEOTIDE SEQUENCE [LARGE SCALE GENOMIC DNA]</scope>
    <source>
        <strain evidence="1 2">CIRM BIA 266</strain>
    </source>
</reference>
<evidence type="ECO:0000313" key="1">
    <source>
        <dbReference type="EMBL" id="MCD5518311.1"/>
    </source>
</evidence>
<dbReference type="NCBIfam" id="TIGR02687">
    <property type="entry name" value="BREX-1 system phosphatase PglZ type A"/>
    <property type="match status" value="1"/>
</dbReference>
<dbReference type="AlphaFoldDB" id="A0ABD4SBP9"/>
<evidence type="ECO:0000313" key="2">
    <source>
        <dbReference type="Proteomes" id="UP001320314"/>
    </source>
</evidence>
<dbReference type="RefSeq" id="WP_231523639.1">
    <property type="nucleotide sequence ID" value="NZ_JAJNUD010000016.1"/>
</dbReference>
<dbReference type="SUPFAM" id="SSF53649">
    <property type="entry name" value="Alkaline phosphatase-like"/>
    <property type="match status" value="1"/>
</dbReference>
<dbReference type="Pfam" id="PF08665">
    <property type="entry name" value="PglZ"/>
    <property type="match status" value="1"/>
</dbReference>
<name>A0ABD4SBP9_9LACO</name>
<dbReference type="InterPro" id="IPR014060">
    <property type="entry name" value="PglZ"/>
</dbReference>
<protein>
    <submittedName>
        <fullName evidence="1">BREX-1 system phosphatase PglZ type A</fullName>
    </submittedName>
</protein>
<sequence>MDIEQVITELNQKFSMPLPEFYSRRIVFWYDEDKDFEDKLDQIHLDNVELLVLTGSNNFEAKKILTRDKPDTNFLVYCPMATPAPDDDWLLDIKLYSEEFRADLTSILMRELGLTNFNSLRKTIKENNKFFKSKDRRTKFKRFATPTTRRSLILTIMAALTGAKEAQPSEIIQAVINKGLDLQKNTAYQALVSYQLDAKFATLVKLTTGYEEADFSLERLVAHILLSATSKFMSDKYLEGLKYSALNSSFCYDFTFEWFRHDSESLYKVAQGVEAQYQLANRFRAVPLADLLDTTVFPCVNEVILEKLMSEIDADLADPDRLEEVVEARQTSAWYEKVSSYYGCISQVAKMLRFKSQHNGGFHVTEPEVIWKEYTEDYYRMDTYYRHYHNNYQHCLKNPNMDLDDAVKKMTAKVEGLYTNWFLRELSENWTKMSSEELDKKGRLLKVEQQRSFYQNYVEPANNRVFVVISDAMRYEVAKELTEQLAQETRSQISIHGVEGIFPTVTKFGMAALLPNEVIYPEETGGNVRVMVDGQPSDAQHREAILEAANPASCVLKYDEIRDLTRDKRSSLVKGMKVVYIYHDQIDKRSHHDKAAMPAAVDDTLTDLKNITKMIINEFSGTTIYFTSDHGFLYTYSDPEENTKISHDLDSDYTLEIGNRYTIQSKNNGGIDSSFLKPVSMAYTCRDLQGYTAPETIRIKKSGSGMNFVHGGTSLQELVVPVVEFHHVRSDTKEYLRNQEKYDTKPVELGLLDTNRELHNKIFNMNFYQKDAVSANRTAVTYSIYFEDSNKELVSDIQQIIADKSSEDITDRQFKLAFSLKDQAYDNLKPYYLVIKDESGLQAPIRIEFRINIPMSMDGFNFFD</sequence>
<gene>
    <name evidence="1" type="primary">pglZ</name>
    <name evidence="1" type="ORF">LOB39_07040</name>
</gene>
<accession>A0ABD4SBP9</accession>
<organism evidence="1 2">
    <name type="scientific">Lactobacillus delbrueckii subsp. allosunkii</name>
    <dbReference type="NCBI Taxonomy" id="1050107"/>
    <lineage>
        <taxon>Bacteria</taxon>
        <taxon>Bacillati</taxon>
        <taxon>Bacillota</taxon>
        <taxon>Bacilli</taxon>
        <taxon>Lactobacillales</taxon>
        <taxon>Lactobacillaceae</taxon>
        <taxon>Lactobacillus</taxon>
    </lineage>
</organism>
<dbReference type="Proteomes" id="UP001320314">
    <property type="component" value="Unassembled WGS sequence"/>
</dbReference>